<dbReference type="Proteomes" id="UP000824998">
    <property type="component" value="Unassembled WGS sequence"/>
</dbReference>
<dbReference type="Pfam" id="PF03659">
    <property type="entry name" value="Glyco_hydro_71"/>
    <property type="match status" value="1"/>
</dbReference>
<dbReference type="GO" id="GO:0051118">
    <property type="term" value="F:glucan endo-1,3-alpha-glucosidase activity"/>
    <property type="evidence" value="ECO:0007669"/>
    <property type="project" value="InterPro"/>
</dbReference>
<sequence length="605" mass="63588">MLSNSLTLAAPAAERDLTQRDDAGKLVFAHFMMGIIADRTGAADYDADMKGAKSAGINAFALNVGTDSYTETQLEYAYESAAKNDMKVFISFDFNWYDPASSASAVGGLIAKFAGEKAQLKYDNKVFASSFTGDGFDVAAMKTAAGVPVFWAPNIHPGQGDFSEVDGALNWIAWPNDGNNKAPTAANNVSVAVGDTSYKTALGNKALIAPVSPWFFTHYGPEVSYSKNWVFSNDLLWFNRWNEILTLGPQFVEIITWNDYGESHYIGPLASKHHDDGNSKWVNDMPHNGWLDMAKPYIAAYKAGAMSPDAYIKEDKLVYWYRPTLKSINCDSTDTTMASANDNTGNYFQGRPDGSASMADAVFVVAMLKEAGTVTVTSGKKTQKFNAPAGATAFQAEMQVGKQSFSLERGGKSVISGTSLRDISDVCPCGLYNFNAFVGTVPDGTPDSLGADGLSSLTVGLKAACEAKPSLAAGIGPVPTTDIITPVSSAVKDTVVPTAAASLVTPPKSAATPPKSSNPPPSEPTLPSSSTCIAGTGPSNLLGLCTFACNLGFCPAPCDCSAQGTAIVGPSVSGKGGRPVSGNDSGLCDFTCKRDYCPETACVSV</sequence>
<gene>
    <name evidence="2" type="ORF">BJ875DRAFT_415245</name>
</gene>
<dbReference type="Gene3D" id="3.20.20.80">
    <property type="entry name" value="Glycosidases"/>
    <property type="match status" value="1"/>
</dbReference>
<dbReference type="CDD" id="cd11577">
    <property type="entry name" value="GH71"/>
    <property type="match status" value="1"/>
</dbReference>
<proteinExistence type="predicted"/>
<feature type="compositionally biased region" description="Low complexity" evidence="1">
    <location>
        <begin position="505"/>
        <end position="515"/>
    </location>
</feature>
<evidence type="ECO:0000313" key="3">
    <source>
        <dbReference type="Proteomes" id="UP000824998"/>
    </source>
</evidence>
<evidence type="ECO:0000313" key="2">
    <source>
        <dbReference type="EMBL" id="KAG9239015.1"/>
    </source>
</evidence>
<protein>
    <submittedName>
        <fullName evidence="2">Alpha-1,3-glucanase/mutanase</fullName>
    </submittedName>
</protein>
<organism evidence="2 3">
    <name type="scientific">Amylocarpus encephaloides</name>
    <dbReference type="NCBI Taxonomy" id="45428"/>
    <lineage>
        <taxon>Eukaryota</taxon>
        <taxon>Fungi</taxon>
        <taxon>Dikarya</taxon>
        <taxon>Ascomycota</taxon>
        <taxon>Pezizomycotina</taxon>
        <taxon>Leotiomycetes</taxon>
        <taxon>Helotiales</taxon>
        <taxon>Helotiales incertae sedis</taxon>
        <taxon>Amylocarpus</taxon>
    </lineage>
</organism>
<dbReference type="EMBL" id="MU251363">
    <property type="protein sequence ID" value="KAG9239015.1"/>
    <property type="molecule type" value="Genomic_DNA"/>
</dbReference>
<accession>A0A9P7YTN0</accession>
<comment type="caution">
    <text evidence="2">The sequence shown here is derived from an EMBL/GenBank/DDBJ whole genome shotgun (WGS) entry which is preliminary data.</text>
</comment>
<dbReference type="InterPro" id="IPR005197">
    <property type="entry name" value="Glyco_hydro_71"/>
</dbReference>
<feature type="region of interest" description="Disordered" evidence="1">
    <location>
        <begin position="504"/>
        <end position="530"/>
    </location>
</feature>
<evidence type="ECO:0000256" key="1">
    <source>
        <dbReference type="SAM" id="MobiDB-lite"/>
    </source>
</evidence>
<dbReference type="OrthoDB" id="1046782at2759"/>
<dbReference type="AlphaFoldDB" id="A0A9P7YTN0"/>
<name>A0A9P7YTN0_9HELO</name>
<reference evidence="2" key="1">
    <citation type="journal article" date="2021" name="IMA Fungus">
        <title>Genomic characterization of three marine fungi, including Emericellopsis atlantica sp. nov. with signatures of a generalist lifestyle and marine biomass degradation.</title>
        <authorList>
            <person name="Hagestad O.C."/>
            <person name="Hou L."/>
            <person name="Andersen J.H."/>
            <person name="Hansen E.H."/>
            <person name="Altermark B."/>
            <person name="Li C."/>
            <person name="Kuhnert E."/>
            <person name="Cox R.J."/>
            <person name="Crous P.W."/>
            <person name="Spatafora J.W."/>
            <person name="Lail K."/>
            <person name="Amirebrahimi M."/>
            <person name="Lipzen A."/>
            <person name="Pangilinan J."/>
            <person name="Andreopoulos W."/>
            <person name="Hayes R.D."/>
            <person name="Ng V."/>
            <person name="Grigoriev I.V."/>
            <person name="Jackson S.A."/>
            <person name="Sutton T.D.S."/>
            <person name="Dobson A.D.W."/>
            <person name="Rama T."/>
        </authorList>
    </citation>
    <scope>NUCLEOTIDE SEQUENCE</scope>
    <source>
        <strain evidence="2">TRa018bII</strain>
    </source>
</reference>
<keyword evidence="3" id="KW-1185">Reference proteome</keyword>